<evidence type="ECO:0000313" key="1">
    <source>
        <dbReference type="EMBL" id="GAY75740.1"/>
    </source>
</evidence>
<accession>A0A4Y1Z9N3</accession>
<comment type="caution">
    <text evidence="1">The sequence shown here is derived from an EMBL/GenBank/DDBJ whole genome shotgun (WGS) entry which is preliminary data.</text>
</comment>
<dbReference type="EMBL" id="BEXB01000008">
    <property type="protein sequence ID" value="GAY75740.1"/>
    <property type="molecule type" value="Genomic_DNA"/>
</dbReference>
<reference evidence="1 2" key="1">
    <citation type="submission" date="2017-11" db="EMBL/GenBank/DDBJ databases">
        <title>Draft Genome Sequence of Sporolactobacillus inulinus NBRC 111894 Isolated from Koso, a Japanese Sugar-Vegetable Fermented Beverage.</title>
        <authorList>
            <person name="Chiou T.Y."/>
            <person name="Oshima K."/>
            <person name="Suda W."/>
            <person name="Hattori M."/>
            <person name="Takahashi T."/>
        </authorList>
    </citation>
    <scope>NUCLEOTIDE SEQUENCE [LARGE SCALE GENOMIC DNA]</scope>
    <source>
        <strain evidence="1 2">NBRC111894</strain>
    </source>
</reference>
<proteinExistence type="predicted"/>
<gene>
    <name evidence="1" type="ORF">NBRC111894_1294</name>
</gene>
<dbReference type="Proteomes" id="UP000319716">
    <property type="component" value="Unassembled WGS sequence"/>
</dbReference>
<evidence type="ECO:0000313" key="2">
    <source>
        <dbReference type="Proteomes" id="UP000319716"/>
    </source>
</evidence>
<dbReference type="AlphaFoldDB" id="A0A4Y1Z9N3"/>
<organism evidence="1 2">
    <name type="scientific">Sporolactobacillus inulinus</name>
    <dbReference type="NCBI Taxonomy" id="2078"/>
    <lineage>
        <taxon>Bacteria</taxon>
        <taxon>Bacillati</taxon>
        <taxon>Bacillota</taxon>
        <taxon>Bacilli</taxon>
        <taxon>Bacillales</taxon>
        <taxon>Sporolactobacillaceae</taxon>
        <taxon>Sporolactobacillus</taxon>
    </lineage>
</organism>
<name>A0A4Y1Z9N3_9BACL</name>
<protein>
    <submittedName>
        <fullName evidence="1">Uncharacterized protein</fullName>
    </submittedName>
</protein>
<sequence length="40" mass="4526">MDSCLFGAESPLRLLACRGRTCRERIKSLTSQMFGLEDSF</sequence>